<name>A0A9X6RMH8_HYPEX</name>
<evidence type="ECO:0000256" key="1">
    <source>
        <dbReference type="SAM" id="SignalP"/>
    </source>
</evidence>
<sequence>MKSFLLISCSVALAFFCFPDSSNGQSLALASQSDLDFDKGLEYEAPANLLVRTARAHEKEKLRRHAGMLPYVIFPPPLWSAFRQEERLVPAGEGAALLQDKVRFARLINWITGRSAAGGQQVQKPRVG</sequence>
<evidence type="ECO:0000313" key="3">
    <source>
        <dbReference type="Proteomes" id="UP000192578"/>
    </source>
</evidence>
<feature type="chain" id="PRO_5040938390" evidence="1">
    <location>
        <begin position="25"/>
        <end position="128"/>
    </location>
</feature>
<protein>
    <submittedName>
        <fullName evidence="2">Uncharacterized protein</fullName>
    </submittedName>
</protein>
<dbReference type="EMBL" id="MTYJ01000325">
    <property type="protein sequence ID" value="OWA53493.1"/>
    <property type="molecule type" value="Genomic_DNA"/>
</dbReference>
<evidence type="ECO:0000313" key="2">
    <source>
        <dbReference type="EMBL" id="OWA53493.1"/>
    </source>
</evidence>
<reference evidence="3" key="1">
    <citation type="submission" date="2017-01" db="EMBL/GenBank/DDBJ databases">
        <title>Comparative genomics of anhydrobiosis in the tardigrade Hypsibius dujardini.</title>
        <authorList>
            <person name="Yoshida Y."/>
            <person name="Koutsovoulos G."/>
            <person name="Laetsch D."/>
            <person name="Stevens L."/>
            <person name="Kumar S."/>
            <person name="Horikawa D."/>
            <person name="Ishino K."/>
            <person name="Komine S."/>
            <person name="Tomita M."/>
            <person name="Blaxter M."/>
            <person name="Arakawa K."/>
        </authorList>
    </citation>
    <scope>NUCLEOTIDE SEQUENCE [LARGE SCALE GENOMIC DNA]</scope>
    <source>
        <strain evidence="3">Z151</strain>
    </source>
</reference>
<organism evidence="2 3">
    <name type="scientific">Hypsibius exemplaris</name>
    <name type="common">Freshwater tardigrade</name>
    <dbReference type="NCBI Taxonomy" id="2072580"/>
    <lineage>
        <taxon>Eukaryota</taxon>
        <taxon>Metazoa</taxon>
        <taxon>Ecdysozoa</taxon>
        <taxon>Tardigrada</taxon>
        <taxon>Eutardigrada</taxon>
        <taxon>Parachela</taxon>
        <taxon>Hypsibioidea</taxon>
        <taxon>Hypsibiidae</taxon>
        <taxon>Hypsibius</taxon>
    </lineage>
</organism>
<accession>A0A9X6RMH8</accession>
<gene>
    <name evidence="2" type="ORF">BV898_17920</name>
</gene>
<dbReference type="Proteomes" id="UP000192578">
    <property type="component" value="Unassembled WGS sequence"/>
</dbReference>
<keyword evidence="3" id="KW-1185">Reference proteome</keyword>
<proteinExistence type="predicted"/>
<feature type="signal peptide" evidence="1">
    <location>
        <begin position="1"/>
        <end position="24"/>
    </location>
</feature>
<keyword evidence="1" id="KW-0732">Signal</keyword>
<dbReference type="AlphaFoldDB" id="A0A9X6RMH8"/>
<comment type="caution">
    <text evidence="2">The sequence shown here is derived from an EMBL/GenBank/DDBJ whole genome shotgun (WGS) entry which is preliminary data.</text>
</comment>